<evidence type="ECO:0000256" key="4">
    <source>
        <dbReference type="ARBA" id="ARBA00022692"/>
    </source>
</evidence>
<dbReference type="HOGENOM" id="CLU_012893_5_3_9"/>
<feature type="transmembrane region" description="Helical" evidence="7">
    <location>
        <begin position="172"/>
        <end position="193"/>
    </location>
</feature>
<evidence type="ECO:0000313" key="8">
    <source>
        <dbReference type="EMBL" id="AEI43634.1"/>
    </source>
</evidence>
<keyword evidence="5 7" id="KW-1133">Transmembrane helix</keyword>
<evidence type="ECO:0000256" key="2">
    <source>
        <dbReference type="ARBA" id="ARBA00022448"/>
    </source>
</evidence>
<dbReference type="GO" id="GO:0042910">
    <property type="term" value="F:xenobiotic transmembrane transporter activity"/>
    <property type="evidence" value="ECO:0007669"/>
    <property type="project" value="InterPro"/>
</dbReference>
<dbReference type="PIRSF" id="PIRSF006603">
    <property type="entry name" value="DinF"/>
    <property type="match status" value="1"/>
</dbReference>
<dbReference type="KEGG" id="pms:KNP414_05110"/>
<feature type="transmembrane region" description="Helical" evidence="7">
    <location>
        <begin position="205"/>
        <end position="224"/>
    </location>
</feature>
<dbReference type="GO" id="GO:0005886">
    <property type="term" value="C:plasma membrane"/>
    <property type="evidence" value="ECO:0007669"/>
    <property type="project" value="UniProtKB-SubCell"/>
</dbReference>
<feature type="transmembrane region" description="Helical" evidence="7">
    <location>
        <begin position="96"/>
        <end position="129"/>
    </location>
</feature>
<dbReference type="EMBL" id="CP002869">
    <property type="protein sequence ID" value="AEI43634.1"/>
    <property type="molecule type" value="Genomic_DNA"/>
</dbReference>
<dbReference type="NCBIfam" id="TIGR00797">
    <property type="entry name" value="matE"/>
    <property type="match status" value="1"/>
</dbReference>
<dbReference type="GO" id="GO:0015297">
    <property type="term" value="F:antiporter activity"/>
    <property type="evidence" value="ECO:0007669"/>
    <property type="project" value="InterPro"/>
</dbReference>
<feature type="transmembrane region" description="Helical" evidence="7">
    <location>
        <begin position="64"/>
        <end position="84"/>
    </location>
</feature>
<name>F8F9E5_PAEMK</name>
<reference evidence="8 9" key="2">
    <citation type="journal article" date="2013" name="Genome Announc.">
        <title>Genome Sequence of Growth-Improving Paenibacillus mucilaginosus Strain KNP414.</title>
        <authorList>
            <person name="Lu J.J."/>
            <person name="Wang J.F."/>
            <person name="Hu X.F."/>
        </authorList>
    </citation>
    <scope>NUCLEOTIDE SEQUENCE [LARGE SCALE GENOMIC DNA]</scope>
    <source>
        <strain evidence="8 9">KNP414</strain>
    </source>
</reference>
<dbReference type="PANTHER" id="PTHR42925:SF1">
    <property type="entry name" value="VIRULENCE FACTOR MVIN"/>
    <property type="match status" value="1"/>
</dbReference>
<keyword evidence="6 7" id="KW-0472">Membrane</keyword>
<evidence type="ECO:0000256" key="7">
    <source>
        <dbReference type="SAM" id="Phobius"/>
    </source>
</evidence>
<reference evidence="9" key="1">
    <citation type="submission" date="2011-06" db="EMBL/GenBank/DDBJ databases">
        <title>Complete genome sequence of Paenibacillus mucilaginosus KNP414.</title>
        <authorList>
            <person name="Wang J."/>
            <person name="Hu S."/>
            <person name="Hu X."/>
            <person name="Zhang B."/>
            <person name="Dong D."/>
            <person name="Zhang S."/>
            <person name="Zhao K."/>
            <person name="Wu D."/>
        </authorList>
    </citation>
    <scope>NUCLEOTIDE SEQUENCE [LARGE SCALE GENOMIC DNA]</scope>
    <source>
        <strain evidence="9">KNP414</strain>
    </source>
</reference>
<evidence type="ECO:0000256" key="5">
    <source>
        <dbReference type="ARBA" id="ARBA00022989"/>
    </source>
</evidence>
<evidence type="ECO:0000256" key="1">
    <source>
        <dbReference type="ARBA" id="ARBA00004651"/>
    </source>
</evidence>
<feature type="transmembrane region" description="Helical" evidence="7">
    <location>
        <begin position="329"/>
        <end position="347"/>
    </location>
</feature>
<evidence type="ECO:0000256" key="6">
    <source>
        <dbReference type="ARBA" id="ARBA00023136"/>
    </source>
</evidence>
<gene>
    <name evidence="8" type="ordered locus">KNP414_05110</name>
</gene>
<feature type="transmembrane region" description="Helical" evidence="7">
    <location>
        <begin position="289"/>
        <end position="309"/>
    </location>
</feature>
<keyword evidence="2" id="KW-0813">Transport</keyword>
<dbReference type="PATRIC" id="fig|1036673.3.peg.4725"/>
<dbReference type="PANTHER" id="PTHR42925">
    <property type="entry name" value="MULTIDRUG AND TOXIN EFFLUX PROTEIN MATE FAMILY"/>
    <property type="match status" value="1"/>
</dbReference>
<protein>
    <recommendedName>
        <fullName evidence="10">MATE efflux family protein</fullName>
    </recommendedName>
</protein>
<dbReference type="InterPro" id="IPR002528">
    <property type="entry name" value="MATE_fam"/>
</dbReference>
<dbReference type="CDD" id="cd13134">
    <property type="entry name" value="MATE_like_8"/>
    <property type="match status" value="1"/>
</dbReference>
<dbReference type="AlphaFoldDB" id="F8F9E5"/>
<feature type="transmembrane region" description="Helical" evidence="7">
    <location>
        <begin position="400"/>
        <end position="433"/>
    </location>
</feature>
<proteinExistence type="predicted"/>
<evidence type="ECO:0000256" key="3">
    <source>
        <dbReference type="ARBA" id="ARBA00022475"/>
    </source>
</evidence>
<comment type="subcellular location">
    <subcellularLocation>
        <location evidence="1">Cell membrane</location>
        <topology evidence="1">Multi-pass membrane protein</topology>
    </subcellularLocation>
</comment>
<dbReference type="InterPro" id="IPR047135">
    <property type="entry name" value="YsiQ"/>
</dbReference>
<accession>F8F9E5</accession>
<dbReference type="RefSeq" id="WP_013918787.1">
    <property type="nucleotide sequence ID" value="NC_015690.1"/>
</dbReference>
<feature type="transmembrane region" description="Helical" evidence="7">
    <location>
        <begin position="30"/>
        <end position="52"/>
    </location>
</feature>
<keyword evidence="4 7" id="KW-0812">Transmembrane</keyword>
<feature type="transmembrane region" description="Helical" evidence="7">
    <location>
        <begin position="260"/>
        <end position="283"/>
    </location>
</feature>
<evidence type="ECO:0008006" key="10">
    <source>
        <dbReference type="Google" id="ProtNLM"/>
    </source>
</evidence>
<feature type="transmembrane region" description="Helical" evidence="7">
    <location>
        <begin position="141"/>
        <end position="163"/>
    </location>
</feature>
<dbReference type="InterPro" id="IPR048279">
    <property type="entry name" value="MdtK-like"/>
</dbReference>
<keyword evidence="3" id="KW-1003">Cell membrane</keyword>
<evidence type="ECO:0000313" key="9">
    <source>
        <dbReference type="Proteomes" id="UP000006620"/>
    </source>
</evidence>
<dbReference type="Pfam" id="PF01554">
    <property type="entry name" value="MatE"/>
    <property type="match status" value="2"/>
</dbReference>
<sequence>MTEESINQKLNQTTSTGTPELSLARITWPILVEMLLHLLMGNLDILMLSHYSERAVASVGIANQLLQFFIMLFGFVAAGTTIVVSQDLGGGQRQKAVQAACTAAAMNSVLGLGISLALGGGAAFFLTLLGTPDEMMGEAGTYLRIVGSFLFLEAVMLTGSAVLRSYGLTREVMWISIGMNAVHVLGNALVLYGPFGLPQLGLEGVAWSTVVSRLLAMTAILYLAKRTLRPRLKPASFFREAGACARRLLRIGIPSTIEYMAYYVSQLIITSFIVSIGIAALTTRVYADSVLGIVSLLATSIAVGTQIIVSRLVGGRRMAEAEDECRRSIRWSMGLCAAAAAGAAFAAEPLLGLFTEDLAVIREGTRVLWLMLLFQPAHSLCMIYQHVLKAAGDPAYPAKLGVLFMIGIRVPVSWLCITVFDLGIIGVYAAFILDEWTRALLMRRRWAAGRWRTGSGEREAVTTAAVS</sequence>
<organism evidence="8 9">
    <name type="scientific">Paenibacillus mucilaginosus (strain KNP414)</name>
    <dbReference type="NCBI Taxonomy" id="1036673"/>
    <lineage>
        <taxon>Bacteria</taxon>
        <taxon>Bacillati</taxon>
        <taxon>Bacillota</taxon>
        <taxon>Bacilli</taxon>
        <taxon>Bacillales</taxon>
        <taxon>Paenibacillaceae</taxon>
        <taxon>Paenibacillus</taxon>
    </lineage>
</organism>
<dbReference type="Proteomes" id="UP000006620">
    <property type="component" value="Chromosome"/>
</dbReference>